<sequence length="56" mass="6484">MMFLREIWAELRRQEAAKQQARSEAYDKAPGRHWAFLGLAYALCIGAVFVTIWLAK</sequence>
<keyword evidence="1" id="KW-0812">Transmembrane</keyword>
<feature type="transmembrane region" description="Helical" evidence="1">
    <location>
        <begin position="34"/>
        <end position="55"/>
    </location>
</feature>
<dbReference type="AlphaFoldDB" id="A0A6C0L3P6"/>
<proteinExistence type="predicted"/>
<dbReference type="EMBL" id="MN583270">
    <property type="protein sequence ID" value="QHU24377.1"/>
    <property type="molecule type" value="Genomic_DNA"/>
</dbReference>
<reference evidence="2" key="1">
    <citation type="submission" date="2019-10" db="EMBL/GenBank/DDBJ databases">
        <title>Extensively Drug-Resistant Pseudomonas aeruginosa ST664 clone carrying KPC-2-encoding megaplasmid in a burn clinic.</title>
        <authorList>
            <person name="Li Z."/>
            <person name="Cai Z."/>
            <person name="Cai Z."/>
            <person name="Zhang Y."/>
            <person name="Fu T."/>
            <person name="Jin Y."/>
            <person name="Cheng Z."/>
            <person name="Jin S."/>
            <person name="Wu W."/>
            <person name="Yang L."/>
            <person name="Bai F."/>
        </authorList>
    </citation>
    <scope>NUCLEOTIDE SEQUENCE</scope>
    <source>
        <strain evidence="2">NK546</strain>
        <plasmid evidence="2">pNK546b</plasmid>
    </source>
</reference>
<name>A0A6C0L3P6_PSEAI</name>
<keyword evidence="1" id="KW-1133">Transmembrane helix</keyword>
<protein>
    <submittedName>
        <fullName evidence="2">Uncharacterized protein</fullName>
    </submittedName>
</protein>
<organism evidence="2">
    <name type="scientific">Pseudomonas aeruginosa</name>
    <dbReference type="NCBI Taxonomy" id="287"/>
    <lineage>
        <taxon>Bacteria</taxon>
        <taxon>Pseudomonadati</taxon>
        <taxon>Pseudomonadota</taxon>
        <taxon>Gammaproteobacteria</taxon>
        <taxon>Pseudomonadales</taxon>
        <taxon>Pseudomonadaceae</taxon>
        <taxon>Pseudomonas</taxon>
    </lineage>
</organism>
<evidence type="ECO:0000256" key="1">
    <source>
        <dbReference type="SAM" id="Phobius"/>
    </source>
</evidence>
<accession>A0A6C0L3P6</accession>
<keyword evidence="1" id="KW-0472">Membrane</keyword>
<keyword evidence="2" id="KW-0614">Plasmid</keyword>
<dbReference type="RefSeq" id="WP_023093801.1">
    <property type="nucleotide sequence ID" value="NZ_MN583270.1"/>
</dbReference>
<geneLocation type="plasmid" evidence="2">
    <name>pNK546b</name>
</geneLocation>
<evidence type="ECO:0000313" key="2">
    <source>
        <dbReference type="EMBL" id="QHU24377.1"/>
    </source>
</evidence>